<proteinExistence type="predicted"/>
<dbReference type="Proteomes" id="UP001199816">
    <property type="component" value="Unassembled WGS sequence"/>
</dbReference>
<organism evidence="1 2">
    <name type="scientific">Niabella pedocola</name>
    <dbReference type="NCBI Taxonomy" id="1752077"/>
    <lineage>
        <taxon>Bacteria</taxon>
        <taxon>Pseudomonadati</taxon>
        <taxon>Bacteroidota</taxon>
        <taxon>Chitinophagia</taxon>
        <taxon>Chitinophagales</taxon>
        <taxon>Chitinophagaceae</taxon>
        <taxon>Niabella</taxon>
    </lineage>
</organism>
<evidence type="ECO:0000313" key="2">
    <source>
        <dbReference type="Proteomes" id="UP001199816"/>
    </source>
</evidence>
<reference evidence="1 2" key="1">
    <citation type="submission" date="2021-11" db="EMBL/GenBank/DDBJ databases">
        <title>Genomic of Niabella pedocola.</title>
        <authorList>
            <person name="Wu T."/>
        </authorList>
    </citation>
    <scope>NUCLEOTIDE SEQUENCE [LARGE SCALE GENOMIC DNA]</scope>
    <source>
        <strain evidence="1 2">JCM 31011</strain>
    </source>
</reference>
<gene>
    <name evidence="1" type="ORF">LQ567_06710</name>
</gene>
<sequence>MRNAPSGLNTKEGRAVTRAINEEWYLVCFPGEKMKSGYLLFRQPLLIPLK</sequence>
<comment type="caution">
    <text evidence="1">The sequence shown here is derived from an EMBL/GenBank/DDBJ whole genome shotgun (WGS) entry which is preliminary data.</text>
</comment>
<evidence type="ECO:0000313" key="1">
    <source>
        <dbReference type="EMBL" id="MCD2422447.1"/>
    </source>
</evidence>
<accession>A0ABS8PQ52</accession>
<dbReference type="EMBL" id="JAJNEC010000004">
    <property type="protein sequence ID" value="MCD2422447.1"/>
    <property type="molecule type" value="Genomic_DNA"/>
</dbReference>
<keyword evidence="2" id="KW-1185">Reference proteome</keyword>
<name>A0ABS8PQ52_9BACT</name>
<protein>
    <submittedName>
        <fullName evidence="1">Uncharacterized protein</fullName>
    </submittedName>
</protein>
<dbReference type="RefSeq" id="WP_231003451.1">
    <property type="nucleotide sequence ID" value="NZ_JAJNEC010000004.1"/>
</dbReference>